<keyword evidence="1" id="KW-0175">Coiled coil</keyword>
<feature type="coiled-coil region" evidence="1">
    <location>
        <begin position="192"/>
        <end position="296"/>
    </location>
</feature>
<keyword evidence="3" id="KW-1133">Transmembrane helix</keyword>
<proteinExistence type="predicted"/>
<feature type="transmembrane region" description="Helical" evidence="3">
    <location>
        <begin position="121"/>
        <end position="150"/>
    </location>
</feature>
<keyword evidence="5" id="KW-1185">Reference proteome</keyword>
<dbReference type="RefSeq" id="WP_203108273.1">
    <property type="nucleotide sequence ID" value="NZ_JADOBG010000006.1"/>
</dbReference>
<evidence type="ECO:0000256" key="1">
    <source>
        <dbReference type="SAM" id="Coils"/>
    </source>
</evidence>
<dbReference type="Proteomes" id="UP000809910">
    <property type="component" value="Unassembled WGS sequence"/>
</dbReference>
<organism evidence="4 5">
    <name type="scientific">Legionella bononiensis</name>
    <dbReference type="NCBI Taxonomy" id="2793102"/>
    <lineage>
        <taxon>Bacteria</taxon>
        <taxon>Pseudomonadati</taxon>
        <taxon>Pseudomonadota</taxon>
        <taxon>Gammaproteobacteria</taxon>
        <taxon>Legionellales</taxon>
        <taxon>Legionellaceae</taxon>
        <taxon>Legionella</taxon>
    </lineage>
</organism>
<evidence type="ECO:0000313" key="4">
    <source>
        <dbReference type="EMBL" id="MBL7527268.1"/>
    </source>
</evidence>
<evidence type="ECO:0008006" key="6">
    <source>
        <dbReference type="Google" id="ProtNLM"/>
    </source>
</evidence>
<feature type="region of interest" description="Disordered" evidence="2">
    <location>
        <begin position="391"/>
        <end position="455"/>
    </location>
</feature>
<evidence type="ECO:0000256" key="3">
    <source>
        <dbReference type="SAM" id="Phobius"/>
    </source>
</evidence>
<accession>A0ABS1WD32</accession>
<keyword evidence="3" id="KW-0472">Membrane</keyword>
<sequence>MTDTPVSNDKINGTELDATIDTPSSNIEVDNTLLSQDALKDSQEHSAKIKAIFDQSSTIIDVEKVNKSLKEVEETQKGVSEIKTLINSIIDNMAKNQSMLTRAALLWGKVPLWQKIGLGTVLIAPTLILGIALQIYMLIAISALTLIAYIPSSVVLDNHYNHDEQITDRLKESMEGLAQSLVNLIHTMEHLSVQLAGEIEQFQQENERLTDAISDLSEQVSKLTNEAVELQKTEQELRSIQQSLEQTDQELKLTLEEKTKLYEQIKTEINKVTLAFEKNQRELSQKTLELNRVQRDMGQQLNNLNGVAQSLQKVVETYADQIIKNEQDRTIFQSRLTEFVTNREKSFEEVAKRIEKRNEELLIVQNKFNGLQEEYQALLKRQGNEIQRLEQEIPANKSSKTVSVKPNNGQTEEKPSKHAHHIKNLGLHAEKKKHRSRHHHPIESTEVNPATSNGR</sequence>
<protein>
    <recommendedName>
        <fullName evidence="6">Microtubule binding protein</fullName>
    </recommendedName>
</protein>
<dbReference type="EMBL" id="JADWVN010000025">
    <property type="protein sequence ID" value="MBL7527268.1"/>
    <property type="molecule type" value="Genomic_DNA"/>
</dbReference>
<name>A0ABS1WD32_9GAMM</name>
<evidence type="ECO:0000256" key="2">
    <source>
        <dbReference type="SAM" id="MobiDB-lite"/>
    </source>
</evidence>
<feature type="compositionally biased region" description="Basic residues" evidence="2">
    <location>
        <begin position="430"/>
        <end position="440"/>
    </location>
</feature>
<reference evidence="4 5" key="1">
    <citation type="submission" date="2020-12" db="EMBL/GenBank/DDBJ databases">
        <title>WGS of Legionella: environmental sample.</title>
        <authorList>
            <person name="Cristino S."/>
            <person name="Girolamini L."/>
            <person name="Salaris S."/>
            <person name="Pascale M.R."/>
            <person name="Mazzotta M."/>
            <person name="Orsini M."/>
            <person name="Grottola A."/>
        </authorList>
    </citation>
    <scope>NUCLEOTIDE SEQUENCE [LARGE SCALE GENOMIC DNA]</scope>
    <source>
        <strain evidence="4 5">30cs62</strain>
    </source>
</reference>
<keyword evidence="3" id="KW-0812">Transmembrane</keyword>
<feature type="compositionally biased region" description="Polar residues" evidence="2">
    <location>
        <begin position="396"/>
        <end position="410"/>
    </location>
</feature>
<dbReference type="InterPro" id="IPR049966">
    <property type="entry name" value="T4SS_LegC2C7"/>
</dbReference>
<comment type="caution">
    <text evidence="4">The sequence shown here is derived from an EMBL/GenBank/DDBJ whole genome shotgun (WGS) entry which is preliminary data.</text>
</comment>
<dbReference type="NCBIfam" id="NF043058">
    <property type="entry name" value="T4SS_LegC2C7"/>
    <property type="match status" value="1"/>
</dbReference>
<feature type="compositionally biased region" description="Polar residues" evidence="2">
    <location>
        <begin position="445"/>
        <end position="455"/>
    </location>
</feature>
<gene>
    <name evidence="4" type="ORF">I5282_11910</name>
</gene>
<evidence type="ECO:0000313" key="5">
    <source>
        <dbReference type="Proteomes" id="UP000809910"/>
    </source>
</evidence>